<dbReference type="RefSeq" id="WP_024927244.1">
    <property type="nucleotide sequence ID" value="NZ_MDEO01000036.1"/>
</dbReference>
<evidence type="ECO:0000313" key="1">
    <source>
        <dbReference type="EMBL" id="OCX12485.1"/>
    </source>
</evidence>
<gene>
    <name evidence="1" type="ORF">QV13_23000</name>
</gene>
<accession>A0A1C2DCU9</accession>
<sequence>MTDLEPLLQTHLGDWRSGWSMGSFGAIAEFHQDKGEQPVIDDGLELARATRRGGIRLERRRLADVTAIAYETLSPKRHRWSHAVALCLPEANARRAERKVLTEIGPDDHAIRGIDRTGILFDMGLGLAQCDFCIRTSDPKLLGELRANLGRSLFEAGNNATAAILSTHPHRVALTALGRVEVYQKIGGPDTGGVSPPGPHTHLLPKLLASGRTHSANTPIPAGLLPLAFLHPGNPVIGALGEEQAFDPDLHVAFQALLTRYGTGEALEAKAAVGEALATGVEPRGWVPPSGRVARAAARIALRQEARLAAQGGDKARADIVADWQIAFDQLEPEAEEDEAPGH</sequence>
<evidence type="ECO:0000313" key="2">
    <source>
        <dbReference type="Proteomes" id="UP000094412"/>
    </source>
</evidence>
<dbReference type="OrthoDB" id="3569535at2"/>
<name>A0A1C2DCU9_9HYPH</name>
<dbReference type="Proteomes" id="UP000094412">
    <property type="component" value="Unassembled WGS sequence"/>
</dbReference>
<dbReference type="InterPro" id="IPR053838">
    <property type="entry name" value="DUF6925"/>
</dbReference>
<organism evidence="1 2">
    <name type="scientific">Mesorhizobium hungaricum</name>
    <dbReference type="NCBI Taxonomy" id="1566387"/>
    <lineage>
        <taxon>Bacteria</taxon>
        <taxon>Pseudomonadati</taxon>
        <taxon>Pseudomonadota</taxon>
        <taxon>Alphaproteobacteria</taxon>
        <taxon>Hyphomicrobiales</taxon>
        <taxon>Phyllobacteriaceae</taxon>
        <taxon>Mesorhizobium</taxon>
    </lineage>
</organism>
<proteinExistence type="predicted"/>
<dbReference type="EMBL" id="MDEO01000036">
    <property type="protein sequence ID" value="OCX12485.1"/>
    <property type="molecule type" value="Genomic_DNA"/>
</dbReference>
<dbReference type="AlphaFoldDB" id="A0A1C2DCU9"/>
<comment type="caution">
    <text evidence="1">The sequence shown here is derived from an EMBL/GenBank/DDBJ whole genome shotgun (WGS) entry which is preliminary data.</text>
</comment>
<reference evidence="1 2" key="1">
    <citation type="submission" date="2016-08" db="EMBL/GenBank/DDBJ databases">
        <title>Whole genome sequence of Mesorhizobium sp. strain UASWS1009 isolated from industrial sewage.</title>
        <authorList>
            <person name="Crovadore J."/>
            <person name="Calmin G."/>
            <person name="Chablais R."/>
            <person name="Cochard B."/>
            <person name="Lefort F."/>
        </authorList>
    </citation>
    <scope>NUCLEOTIDE SEQUENCE [LARGE SCALE GENOMIC DNA]</scope>
    <source>
        <strain evidence="1 2">UASWS1009</strain>
    </source>
</reference>
<dbReference type="STRING" id="1566387.QV13_23000"/>
<protein>
    <submittedName>
        <fullName evidence="1">Uncharacterized protein</fullName>
    </submittedName>
</protein>
<dbReference type="Pfam" id="PF21973">
    <property type="entry name" value="DUF6925"/>
    <property type="match status" value="1"/>
</dbReference>
<keyword evidence="2" id="KW-1185">Reference proteome</keyword>